<reference evidence="1" key="1">
    <citation type="submission" date="2020-05" db="EMBL/GenBank/DDBJ databases">
        <title>Mycena genomes resolve the evolution of fungal bioluminescence.</title>
        <authorList>
            <person name="Tsai I.J."/>
        </authorList>
    </citation>
    <scope>NUCLEOTIDE SEQUENCE</scope>
    <source>
        <strain evidence="1">110903Hualien_Pintung</strain>
    </source>
</reference>
<protein>
    <submittedName>
        <fullName evidence="1">Uncharacterized protein</fullName>
    </submittedName>
</protein>
<dbReference type="Proteomes" id="UP000613580">
    <property type="component" value="Unassembled WGS sequence"/>
</dbReference>
<name>A0A8H6WLX5_MYCCL</name>
<gene>
    <name evidence="1" type="ORF">HMN09_00001900</name>
</gene>
<organism evidence="1 2">
    <name type="scientific">Mycena chlorophos</name>
    <name type="common">Agaric fungus</name>
    <name type="synonym">Agaricus chlorophos</name>
    <dbReference type="NCBI Taxonomy" id="658473"/>
    <lineage>
        <taxon>Eukaryota</taxon>
        <taxon>Fungi</taxon>
        <taxon>Dikarya</taxon>
        <taxon>Basidiomycota</taxon>
        <taxon>Agaricomycotina</taxon>
        <taxon>Agaricomycetes</taxon>
        <taxon>Agaricomycetidae</taxon>
        <taxon>Agaricales</taxon>
        <taxon>Marasmiineae</taxon>
        <taxon>Mycenaceae</taxon>
        <taxon>Mycena</taxon>
    </lineage>
</organism>
<proteinExistence type="predicted"/>
<comment type="caution">
    <text evidence="1">The sequence shown here is derived from an EMBL/GenBank/DDBJ whole genome shotgun (WGS) entry which is preliminary data.</text>
</comment>
<dbReference type="AlphaFoldDB" id="A0A8H6WLX5"/>
<evidence type="ECO:0000313" key="1">
    <source>
        <dbReference type="EMBL" id="KAF7322247.1"/>
    </source>
</evidence>
<accession>A0A8H6WLX5</accession>
<sequence>MRRREGFVRPFTLVLETTTSGLAAKRSADKGVLLQARAVLPVQNPPPLTSTRGVRLQDVRSTNTVFAERGPVVPHWRAPQADNALHSLRQRPTNREWPTNRLGERHPFAVYGPLCRPMPDMIPIFHAPTFSSTPSYVDTVPSRFPSPFRAVAKDGRMLLETSWTNRLPLPTHMPRDTCRGRPRLVVVTTAQSLELVRLLSMGLISARLHDEERRRSPPPFFVVENLRTLVDDPGARRLLHDALQHTVAGLYGQWHHRRRLLSYHWAEPTSVPRALGFDDGTGRDHSFTGVHARCWVLSMWLQPDDEGLPTDMRRRAAVSGTALDV</sequence>
<keyword evidence="2" id="KW-1185">Reference proteome</keyword>
<evidence type="ECO:0000313" key="2">
    <source>
        <dbReference type="Proteomes" id="UP000613580"/>
    </source>
</evidence>
<dbReference type="EMBL" id="JACAZE010000001">
    <property type="protein sequence ID" value="KAF7322247.1"/>
    <property type="molecule type" value="Genomic_DNA"/>
</dbReference>